<protein>
    <submittedName>
        <fullName evidence="1">Isoleucine-tRNA ligase</fullName>
    </submittedName>
</protein>
<feature type="non-terminal residue" evidence="1">
    <location>
        <position position="53"/>
    </location>
</feature>
<gene>
    <name evidence="1" type="primary">ISM1</name>
    <name evidence="1" type="ORF">SK128_003022</name>
</gene>
<organism evidence="1 2">
    <name type="scientific">Halocaridina rubra</name>
    <name type="common">Hawaiian red shrimp</name>
    <dbReference type="NCBI Taxonomy" id="373956"/>
    <lineage>
        <taxon>Eukaryota</taxon>
        <taxon>Metazoa</taxon>
        <taxon>Ecdysozoa</taxon>
        <taxon>Arthropoda</taxon>
        <taxon>Crustacea</taxon>
        <taxon>Multicrustacea</taxon>
        <taxon>Malacostraca</taxon>
        <taxon>Eumalacostraca</taxon>
        <taxon>Eucarida</taxon>
        <taxon>Decapoda</taxon>
        <taxon>Pleocyemata</taxon>
        <taxon>Caridea</taxon>
        <taxon>Atyoidea</taxon>
        <taxon>Atyidae</taxon>
        <taxon>Halocaridina</taxon>
    </lineage>
</organism>
<keyword evidence="1" id="KW-0436">Ligase</keyword>
<reference evidence="1 2" key="1">
    <citation type="submission" date="2023-11" db="EMBL/GenBank/DDBJ databases">
        <title>Halocaridina rubra genome assembly.</title>
        <authorList>
            <person name="Smith C."/>
        </authorList>
    </citation>
    <scope>NUCLEOTIDE SEQUENCE [LARGE SCALE GENOMIC DNA]</scope>
    <source>
        <strain evidence="1">EP-1</strain>
        <tissue evidence="1">Whole</tissue>
    </source>
</reference>
<dbReference type="EMBL" id="JAXCGZ010022741">
    <property type="protein sequence ID" value="KAK7025492.1"/>
    <property type="molecule type" value="Genomic_DNA"/>
</dbReference>
<dbReference type="AlphaFoldDB" id="A0AAN8WB74"/>
<evidence type="ECO:0000313" key="2">
    <source>
        <dbReference type="Proteomes" id="UP001381693"/>
    </source>
</evidence>
<feature type="non-terminal residue" evidence="1">
    <location>
        <position position="1"/>
    </location>
</feature>
<proteinExistence type="predicted"/>
<dbReference type="GO" id="GO:0016874">
    <property type="term" value="F:ligase activity"/>
    <property type="evidence" value="ECO:0007669"/>
    <property type="project" value="UniProtKB-KW"/>
</dbReference>
<sequence length="53" mass="5978">KLGDACTIWAKCPVERALRELAHLPSLPSCPCFYPADLVYQDALYDPVHNKTF</sequence>
<evidence type="ECO:0000313" key="1">
    <source>
        <dbReference type="EMBL" id="KAK7025492.1"/>
    </source>
</evidence>
<keyword evidence="2" id="KW-1185">Reference proteome</keyword>
<dbReference type="Proteomes" id="UP001381693">
    <property type="component" value="Unassembled WGS sequence"/>
</dbReference>
<accession>A0AAN8WB74</accession>
<name>A0AAN8WB74_HALRR</name>
<comment type="caution">
    <text evidence="1">The sequence shown here is derived from an EMBL/GenBank/DDBJ whole genome shotgun (WGS) entry which is preliminary data.</text>
</comment>